<organism evidence="1 2">
    <name type="scientific">Candidatus Nitrohelix vancouverensis</name>
    <dbReference type="NCBI Taxonomy" id="2705534"/>
    <lineage>
        <taxon>Bacteria</taxon>
        <taxon>Pseudomonadati</taxon>
        <taxon>Nitrospinota/Tectimicrobiota group</taxon>
        <taxon>Nitrospinota</taxon>
        <taxon>Nitrospinia</taxon>
        <taxon>Nitrospinales</taxon>
        <taxon>Nitrospinaceae</taxon>
        <taxon>Candidatus Nitrohelix</taxon>
    </lineage>
</organism>
<dbReference type="KEGG" id="nva:G3M78_14910"/>
<accession>A0A7T0C527</accession>
<protein>
    <submittedName>
        <fullName evidence="1">Uncharacterized protein</fullName>
    </submittedName>
</protein>
<name>A0A7T0C527_9BACT</name>
<dbReference type="Proteomes" id="UP000594464">
    <property type="component" value="Chromosome"/>
</dbReference>
<dbReference type="EMBL" id="CP048620">
    <property type="protein sequence ID" value="QPJ66623.1"/>
    <property type="molecule type" value="Genomic_DNA"/>
</dbReference>
<evidence type="ECO:0000313" key="1">
    <source>
        <dbReference type="EMBL" id="QPJ66623.1"/>
    </source>
</evidence>
<reference evidence="2" key="1">
    <citation type="submission" date="2020-02" db="EMBL/GenBank/DDBJ databases">
        <title>Genomic and physiological characterization of two novel Nitrospinaceae genera.</title>
        <authorList>
            <person name="Mueller A.J."/>
            <person name="Jung M.-Y."/>
            <person name="Strachan C.R."/>
            <person name="Herbold C.W."/>
            <person name="Kirkegaard R.H."/>
            <person name="Daims H."/>
        </authorList>
    </citation>
    <scope>NUCLEOTIDE SEQUENCE [LARGE SCALE GENOMIC DNA]</scope>
</reference>
<sequence length="230" mass="26305">MTENHDSSTLYDLLSQCARSHGTPQDPEVFYPELGSSLSLFHECLLEAGLKREETLDRPHVCEGPEALQCAHLSQFIIAFLPFNSVTEKSEFNQVIFDLFSFFQWMDRNKIPHALNGVDLGSLLRDLSAMQERCLQLSHYLDDQSARTLKDPPELCRTVTDFFKVVSIENGFLCLQGRRDKELMRLKLPENILSLARINDQLDLTLGDTSERWVMLEAGQVFPKAPETQR</sequence>
<dbReference type="AlphaFoldDB" id="A0A7T0C527"/>
<gene>
    <name evidence="1" type="ORF">G3M78_14910</name>
</gene>
<proteinExistence type="predicted"/>
<evidence type="ECO:0000313" key="2">
    <source>
        <dbReference type="Proteomes" id="UP000594464"/>
    </source>
</evidence>